<keyword evidence="3 6" id="KW-0812">Transmembrane</keyword>
<keyword evidence="5 6" id="KW-0472">Membrane</keyword>
<evidence type="ECO:0000256" key="2">
    <source>
        <dbReference type="ARBA" id="ARBA00022475"/>
    </source>
</evidence>
<feature type="transmembrane region" description="Helical" evidence="6">
    <location>
        <begin position="57"/>
        <end position="77"/>
    </location>
</feature>
<evidence type="ECO:0000256" key="1">
    <source>
        <dbReference type="ARBA" id="ARBA00004651"/>
    </source>
</evidence>
<gene>
    <name evidence="7" type="ORF">DESUT3_22180</name>
</gene>
<keyword evidence="8" id="KW-1185">Reference proteome</keyword>
<dbReference type="InterPro" id="IPR005538">
    <property type="entry name" value="LrgA/CidA"/>
</dbReference>
<reference evidence="7 8" key="2">
    <citation type="journal article" date="2021" name="Int. J. Syst. Evol. Microbiol.">
        <title>Isolation and Polyphasic Characterization of Desulfuromonas versatilis sp. Nov., an Electrogenic Bacteria Capable of Versatile Metabolism Isolated from a Graphene Oxide-Reducing Enrichment Culture.</title>
        <authorList>
            <person name="Xie L."/>
            <person name="Yoshida N."/>
            <person name="Ishii S."/>
            <person name="Meng L."/>
        </authorList>
    </citation>
    <scope>NUCLEOTIDE SEQUENCE [LARGE SCALE GENOMIC DNA]</scope>
    <source>
        <strain evidence="7 8">NIT-T3</strain>
    </source>
</reference>
<organism evidence="7 8">
    <name type="scientific">Desulfuromonas versatilis</name>
    <dbReference type="NCBI Taxonomy" id="2802975"/>
    <lineage>
        <taxon>Bacteria</taxon>
        <taxon>Pseudomonadati</taxon>
        <taxon>Thermodesulfobacteriota</taxon>
        <taxon>Desulfuromonadia</taxon>
        <taxon>Desulfuromonadales</taxon>
        <taxon>Desulfuromonadaceae</taxon>
        <taxon>Desulfuromonas</taxon>
    </lineage>
</organism>
<evidence type="ECO:0000256" key="3">
    <source>
        <dbReference type="ARBA" id="ARBA00022692"/>
    </source>
</evidence>
<evidence type="ECO:0000313" key="8">
    <source>
        <dbReference type="Proteomes" id="UP001319827"/>
    </source>
</evidence>
<feature type="transmembrane region" description="Helical" evidence="6">
    <location>
        <begin position="83"/>
        <end position="108"/>
    </location>
</feature>
<sequence>MVRGFAILLALQFLGEMISRGFGIPVPGNVLGMGLMLLALATGIVKVEWVREATDLLLSHLALFFVPAGVGVMVYFELIGREWLPIVVATLVSTFVVMAVTGWVALLLDRGRGGDAE</sequence>
<evidence type="ECO:0000256" key="5">
    <source>
        <dbReference type="ARBA" id="ARBA00023136"/>
    </source>
</evidence>
<name>A0ABN6E0Z9_9BACT</name>
<evidence type="ECO:0000256" key="6">
    <source>
        <dbReference type="SAM" id="Phobius"/>
    </source>
</evidence>
<accession>A0ABN6E0Z9</accession>
<reference evidence="7 8" key="1">
    <citation type="journal article" date="2016" name="C (Basel)">
        <title>Selective Growth of and Electricity Production by Marine Exoelectrogenic Bacteria in Self-Aggregated Hydrogel of Microbially Reduced Graphene Oxide.</title>
        <authorList>
            <person name="Yoshida N."/>
            <person name="Goto Y."/>
            <person name="Miyata Y."/>
        </authorList>
    </citation>
    <scope>NUCLEOTIDE SEQUENCE [LARGE SCALE GENOMIC DNA]</scope>
    <source>
        <strain evidence="7 8">NIT-T3</strain>
    </source>
</reference>
<keyword evidence="2" id="KW-1003">Cell membrane</keyword>
<dbReference type="PANTHER" id="PTHR33931">
    <property type="entry name" value="HOLIN-LIKE PROTEIN CIDA-RELATED"/>
    <property type="match status" value="1"/>
</dbReference>
<evidence type="ECO:0000313" key="7">
    <source>
        <dbReference type="EMBL" id="BCR05149.1"/>
    </source>
</evidence>
<dbReference type="Proteomes" id="UP001319827">
    <property type="component" value="Chromosome"/>
</dbReference>
<proteinExistence type="predicted"/>
<feature type="transmembrane region" description="Helical" evidence="6">
    <location>
        <begin position="33"/>
        <end position="50"/>
    </location>
</feature>
<evidence type="ECO:0000256" key="4">
    <source>
        <dbReference type="ARBA" id="ARBA00022989"/>
    </source>
</evidence>
<dbReference type="RefSeq" id="WP_221248573.1">
    <property type="nucleotide sequence ID" value="NZ_AP024355.1"/>
</dbReference>
<protein>
    <submittedName>
        <fullName evidence="7">CidA/LrgA family protein</fullName>
    </submittedName>
</protein>
<comment type="subcellular location">
    <subcellularLocation>
        <location evidence="1">Cell membrane</location>
        <topology evidence="1">Multi-pass membrane protein</topology>
    </subcellularLocation>
</comment>
<dbReference type="Pfam" id="PF03788">
    <property type="entry name" value="LrgA"/>
    <property type="match status" value="1"/>
</dbReference>
<dbReference type="EMBL" id="AP024355">
    <property type="protein sequence ID" value="BCR05149.1"/>
    <property type="molecule type" value="Genomic_DNA"/>
</dbReference>
<dbReference type="PANTHER" id="PTHR33931:SF2">
    <property type="entry name" value="HOLIN-LIKE PROTEIN CIDA"/>
    <property type="match status" value="1"/>
</dbReference>
<keyword evidence="4 6" id="KW-1133">Transmembrane helix</keyword>